<dbReference type="InterPro" id="IPR050739">
    <property type="entry name" value="MFP"/>
</dbReference>
<reference evidence="4" key="1">
    <citation type="submission" date="2022-06" db="EMBL/GenBank/DDBJ databases">
        <title>A novel DMS-producing enzyme.</title>
        <authorList>
            <person name="Zhang Y."/>
        </authorList>
    </citation>
    <scope>NUCLEOTIDE SEQUENCE</scope>
    <source>
        <strain evidence="4">RT37</strain>
    </source>
</reference>
<feature type="region of interest" description="Disordered" evidence="1">
    <location>
        <begin position="166"/>
        <end position="194"/>
    </location>
</feature>
<dbReference type="AlphaFoldDB" id="A0AAU7KEU3"/>
<sequence>MSDYFDDKDTSTPRHEPTHQPEPAPRAEPHLGDTRSQPRQEEAPAGSGLAHERRDERRYIRVSPTFEVRFDDGNRFRGLDLSQGGFAIESPRPMRQDARVRGSIAITTASGELLVPVSAQCRHSLALEGRGGAHHAGFEITDISPSHLELLRRVVRAHLAGRPLDVEQMVQGEDAQTPRKRRGTGSTPQAAARPPRPMGRYVALFIGFAVLAVVAAATAYRNFMLIEPNFAAVTAPRIDIRAPSPGILMAHELKAGDRVTRDEQLTRVKDVDLESDLILAEAAQRYNSQLIENLQENLDGANGGQVSLANSAEPGNGDAVSFETVSPDIARARIDQFETARDFQASRVTALQARQSQNEIYSPCDCLVAWALSSSDGTYINESEKIMTLMRTGDDEVMVEALVHMDDIDRIEPDQLAYLSLPNASGPISARVRSVALDIERQPRAGFPSWVRQQQNVASVLLVPEKPLPVESVGTPVDVRFTEQALLGATAEWIWQSGRRVVQQASQLFSGIGDNDAADTAG</sequence>
<evidence type="ECO:0000256" key="1">
    <source>
        <dbReference type="SAM" id="MobiDB-lite"/>
    </source>
</evidence>
<dbReference type="InterPro" id="IPR009875">
    <property type="entry name" value="PilZ_domain"/>
</dbReference>
<feature type="domain" description="PilZ" evidence="3">
    <location>
        <begin position="52"/>
        <end position="155"/>
    </location>
</feature>
<feature type="compositionally biased region" description="Basic and acidic residues" evidence="1">
    <location>
        <begin position="1"/>
        <end position="42"/>
    </location>
</feature>
<evidence type="ECO:0000259" key="3">
    <source>
        <dbReference type="Pfam" id="PF07238"/>
    </source>
</evidence>
<accession>A0AAU7KEU3</accession>
<feature type="transmembrane region" description="Helical" evidence="2">
    <location>
        <begin position="201"/>
        <end position="220"/>
    </location>
</feature>
<organism evidence="4">
    <name type="scientific">Halomonas sp. RT37</name>
    <dbReference type="NCBI Taxonomy" id="2950872"/>
    <lineage>
        <taxon>Bacteria</taxon>
        <taxon>Pseudomonadati</taxon>
        <taxon>Pseudomonadota</taxon>
        <taxon>Gammaproteobacteria</taxon>
        <taxon>Oceanospirillales</taxon>
        <taxon>Halomonadaceae</taxon>
        <taxon>Halomonas</taxon>
    </lineage>
</organism>
<keyword evidence="2" id="KW-0812">Transmembrane</keyword>
<feature type="region of interest" description="Disordered" evidence="1">
    <location>
        <begin position="1"/>
        <end position="56"/>
    </location>
</feature>
<dbReference type="Pfam" id="PF07238">
    <property type="entry name" value="PilZ"/>
    <property type="match status" value="1"/>
</dbReference>
<dbReference type="RefSeq" id="WP_124803043.1">
    <property type="nucleotide sequence ID" value="NZ_CP098827.1"/>
</dbReference>
<dbReference type="EMBL" id="CP098827">
    <property type="protein sequence ID" value="XBO69937.1"/>
    <property type="molecule type" value="Genomic_DNA"/>
</dbReference>
<dbReference type="SUPFAM" id="SSF141371">
    <property type="entry name" value="PilZ domain-like"/>
    <property type="match status" value="1"/>
</dbReference>
<proteinExistence type="predicted"/>
<keyword evidence="2" id="KW-0472">Membrane</keyword>
<protein>
    <submittedName>
        <fullName evidence="4">PilZ domain-containing protein</fullName>
    </submittedName>
</protein>
<gene>
    <name evidence="4" type="ORF">NFG58_15095</name>
</gene>
<name>A0AAU7KEU3_9GAMM</name>
<dbReference type="GO" id="GO:0035438">
    <property type="term" value="F:cyclic-di-GMP binding"/>
    <property type="evidence" value="ECO:0007669"/>
    <property type="project" value="InterPro"/>
</dbReference>
<keyword evidence="2" id="KW-1133">Transmembrane helix</keyword>
<dbReference type="PANTHER" id="PTHR30386:SF17">
    <property type="entry name" value="ALKALINE PROTEASE SECRETION PROTEIN APRE"/>
    <property type="match status" value="1"/>
</dbReference>
<dbReference type="Gene3D" id="2.40.10.220">
    <property type="entry name" value="predicted glycosyltransferase like domains"/>
    <property type="match status" value="1"/>
</dbReference>
<evidence type="ECO:0000313" key="4">
    <source>
        <dbReference type="EMBL" id="XBO69937.1"/>
    </source>
</evidence>
<dbReference type="PANTHER" id="PTHR30386">
    <property type="entry name" value="MEMBRANE FUSION SUBUNIT OF EMRAB-TOLC MULTIDRUG EFFLUX PUMP"/>
    <property type="match status" value="1"/>
</dbReference>
<evidence type="ECO:0000256" key="2">
    <source>
        <dbReference type="SAM" id="Phobius"/>
    </source>
</evidence>